<evidence type="ECO:0000256" key="2">
    <source>
        <dbReference type="ARBA" id="ARBA00022912"/>
    </source>
</evidence>
<dbReference type="GO" id="GO:0008138">
    <property type="term" value="F:protein tyrosine/serine/threonine phosphatase activity"/>
    <property type="evidence" value="ECO:0007669"/>
    <property type="project" value="InterPro"/>
</dbReference>
<dbReference type="CDD" id="cd14516">
    <property type="entry name" value="DSP_fungal_PPS1"/>
    <property type="match status" value="1"/>
</dbReference>
<dbReference type="InterPro" id="IPR029021">
    <property type="entry name" value="Prot-tyrosine_phosphatase-like"/>
</dbReference>
<feature type="region of interest" description="Disordered" evidence="3">
    <location>
        <begin position="430"/>
        <end position="465"/>
    </location>
</feature>
<dbReference type="OrthoDB" id="273181at2759"/>
<feature type="region of interest" description="Disordered" evidence="3">
    <location>
        <begin position="1066"/>
        <end position="1096"/>
    </location>
</feature>
<evidence type="ECO:0000313" key="6">
    <source>
        <dbReference type="EMBL" id="KAE9399440.1"/>
    </source>
</evidence>
<dbReference type="InterPro" id="IPR016130">
    <property type="entry name" value="Tyr_Pase_AS"/>
</dbReference>
<dbReference type="PANTHER" id="PTHR47550">
    <property type="entry name" value="DUAL SPECIFICITY PROTEIN PHOSPHATASE PPS1"/>
    <property type="match status" value="1"/>
</dbReference>
<feature type="compositionally biased region" description="Basic and acidic residues" evidence="3">
    <location>
        <begin position="822"/>
        <end position="857"/>
    </location>
</feature>
<feature type="region of interest" description="Disordered" evidence="3">
    <location>
        <begin position="659"/>
        <end position="693"/>
    </location>
</feature>
<name>A0A6A4HNX1_9AGAR</name>
<keyword evidence="1" id="KW-0378">Hydrolase</keyword>
<feature type="domain" description="Tyrosine specific protein phosphatases" evidence="5">
    <location>
        <begin position="1119"/>
        <end position="1177"/>
    </location>
</feature>
<protein>
    <submittedName>
        <fullName evidence="6">Uncharacterized protein</fullName>
    </submittedName>
</protein>
<dbReference type="InterPro" id="IPR000387">
    <property type="entry name" value="Tyr_Pase_dom"/>
</dbReference>
<feature type="compositionally biased region" description="Low complexity" evidence="3">
    <location>
        <begin position="884"/>
        <end position="900"/>
    </location>
</feature>
<dbReference type="GO" id="GO:0033260">
    <property type="term" value="P:nuclear DNA replication"/>
    <property type="evidence" value="ECO:0007669"/>
    <property type="project" value="InterPro"/>
</dbReference>
<keyword evidence="7" id="KW-1185">Reference proteome</keyword>
<dbReference type="InterPro" id="IPR053239">
    <property type="entry name" value="Dual_spec_PTase"/>
</dbReference>
<evidence type="ECO:0000259" key="5">
    <source>
        <dbReference type="PROSITE" id="PS50056"/>
    </source>
</evidence>
<evidence type="ECO:0000256" key="3">
    <source>
        <dbReference type="SAM" id="MobiDB-lite"/>
    </source>
</evidence>
<feature type="compositionally biased region" description="Basic and acidic residues" evidence="3">
    <location>
        <begin position="664"/>
        <end position="686"/>
    </location>
</feature>
<feature type="compositionally biased region" description="Low complexity" evidence="3">
    <location>
        <begin position="933"/>
        <end position="950"/>
    </location>
</feature>
<accession>A0A6A4HNX1</accession>
<feature type="compositionally biased region" description="Low complexity" evidence="3">
    <location>
        <begin position="261"/>
        <end position="272"/>
    </location>
</feature>
<feature type="compositionally biased region" description="Pro residues" evidence="3">
    <location>
        <begin position="451"/>
        <end position="462"/>
    </location>
</feature>
<evidence type="ECO:0000259" key="4">
    <source>
        <dbReference type="PROSITE" id="PS50054"/>
    </source>
</evidence>
<dbReference type="PROSITE" id="PS50054">
    <property type="entry name" value="TYR_PHOSPHATASE_DUAL"/>
    <property type="match status" value="1"/>
</dbReference>
<feature type="region of interest" description="Disordered" evidence="3">
    <location>
        <begin position="933"/>
        <end position="980"/>
    </location>
</feature>
<dbReference type="Gene3D" id="3.90.190.10">
    <property type="entry name" value="Protein tyrosine phosphatase superfamily"/>
    <property type="match status" value="1"/>
</dbReference>
<keyword evidence="2" id="KW-0904">Protein phosphatase</keyword>
<dbReference type="SUPFAM" id="SSF52799">
    <property type="entry name" value="(Phosphotyrosine protein) phosphatases II"/>
    <property type="match status" value="1"/>
</dbReference>
<dbReference type="PROSITE" id="PS00383">
    <property type="entry name" value="TYR_PHOSPHATASE_1"/>
    <property type="match status" value="1"/>
</dbReference>
<dbReference type="InterPro" id="IPR020422">
    <property type="entry name" value="TYR_PHOSPHATASE_DUAL_dom"/>
</dbReference>
<dbReference type="InterPro" id="IPR047949">
    <property type="entry name" value="PPS1_DSP"/>
</dbReference>
<organism evidence="6 7">
    <name type="scientific">Gymnopus androsaceus JB14</name>
    <dbReference type="NCBI Taxonomy" id="1447944"/>
    <lineage>
        <taxon>Eukaryota</taxon>
        <taxon>Fungi</taxon>
        <taxon>Dikarya</taxon>
        <taxon>Basidiomycota</taxon>
        <taxon>Agaricomycotina</taxon>
        <taxon>Agaricomycetes</taxon>
        <taxon>Agaricomycetidae</taxon>
        <taxon>Agaricales</taxon>
        <taxon>Marasmiineae</taxon>
        <taxon>Omphalotaceae</taxon>
        <taxon>Gymnopus</taxon>
    </lineage>
</organism>
<dbReference type="EMBL" id="ML769469">
    <property type="protein sequence ID" value="KAE9399440.1"/>
    <property type="molecule type" value="Genomic_DNA"/>
</dbReference>
<sequence length="1220" mass="132769">MHGLTYNQSFLDSLPLVDELSPSNGSNPNPNLHSLFPKPHSPIHSLSAAQFASLHHQHILSHPPDSVLFPFLHGIEGDNEAQNMFFATQGQSVGVGSAAVGSGTVALPEYRGMMWVICEDDLDGAEKEFFKGLSRRRSESSLYSEEEEDESGSGCSDYDSEGEYEGERGGEDLDDEEEEDLDLDLDDGDGTSSDSEEPVSPVSLAPTTPQLMNGHAAPPHQDQIPPQTHERERHTKPHAPALPPPILTSTFRPHELLRRVPSTTKPTSGSGSRAPSKPNSNAHNDTDSDSSDDEWEFMPLRVPAGISLRNFGIQVPILASLSDIIVYSPTKDGANKSANARRWARRFKGAQERMRRKRAGNAGTAIKYNTFLLDATADEIRNEMPHLVVRLCREGDVPGSLRAAVLDTKGWIDGNEDEDGDVVMGTIPLSASPVPLSDSPPPGLDASTSTSPPPGHGCPLPPNTVDFAQREKDEMRDLTRASEIVSVFPTEDHEGIDLSTTATYFDPHVGQIFLGNAGDVPLPVDGFGELGDRVSAGPLSEGMWEEAYEAGTDKHANSPSFSAGYDICIECHDLAPFPTLGHIKASEDKWRFWRKGWKGIVQRDPARYEGAGAPRPPPHPNAIIHLPMPSSPPANAATMNALMPVVRFLKRCLMPVSASSTPEAMHKVDSVEVASEKKESSGDAERKSRRWSSVSSLMPSFPAFPMGMGMGAQTPTPAPASSTSRHRSMTTSDYSINTHASTSLPHSQCPPQHPPWSRPLKILLYSSDGYTESSVPALVLLMALKDLTLPEAYLELQVKKRRSFFVYQGDLGVLRRVEGVVGEERERERARARELGRQGERERRRRGESISEGDGRQGRAPASISGGGLFGFGTHMNPYLAWGPTTSSPTTEAPAQQQQQKTRPTAKSVSFAQAPFIPNPNLSSTIPLPLSLSTPVLGDPSPSNPTIATPSPSPSPTPSSSKAAPVRRPRASTSPWLPSLSGPGFGFGDHQSWFNDARFDGSFPSRVLPFLYLGNLAHASNVYMLQALGITHVVSVGECALVPPDHLSARGHGHYVASTHLYGHQAQRPPTHGHQGPHAPSHSHLYGHTHQHAHTGPGSLWIEERAGRIKVLDIQGICDDGIDTLEPQLEPICQWIDEARKEGGQVLVHCRVGVSRSATVVIAYVMKHLSLPLVDAYLIPNMRLLYNLLGWEVKLARERSALSWPFLAKEVHKLNEKYLR</sequence>
<feature type="region of interest" description="Disordered" evidence="3">
    <location>
        <begin position="822"/>
        <end position="868"/>
    </location>
</feature>
<feature type="region of interest" description="Disordered" evidence="3">
    <location>
        <begin position="134"/>
        <end position="294"/>
    </location>
</feature>
<gene>
    <name evidence="6" type="ORF">BT96DRAFT_965626</name>
</gene>
<feature type="region of interest" description="Disordered" evidence="3">
    <location>
        <begin position="710"/>
        <end position="731"/>
    </location>
</feature>
<dbReference type="PROSITE" id="PS50056">
    <property type="entry name" value="TYR_PHOSPHATASE_2"/>
    <property type="match status" value="1"/>
</dbReference>
<evidence type="ECO:0000313" key="7">
    <source>
        <dbReference type="Proteomes" id="UP000799118"/>
    </source>
</evidence>
<feature type="region of interest" description="Disordered" evidence="3">
    <location>
        <begin position="880"/>
        <end position="909"/>
    </location>
</feature>
<dbReference type="Pfam" id="PF00782">
    <property type="entry name" value="DSPc"/>
    <property type="match status" value="1"/>
</dbReference>
<dbReference type="SMART" id="SM00195">
    <property type="entry name" value="DSPc"/>
    <property type="match status" value="1"/>
</dbReference>
<proteinExistence type="predicted"/>
<feature type="domain" description="Tyrosine-protein phosphatase" evidence="4">
    <location>
        <begin position="1003"/>
        <end position="1207"/>
    </location>
</feature>
<dbReference type="PANTHER" id="PTHR47550:SF1">
    <property type="entry name" value="DUAL SPECIFICITY PROTEIN PHOSPHATASE PPS1"/>
    <property type="match status" value="1"/>
</dbReference>
<dbReference type="InterPro" id="IPR000340">
    <property type="entry name" value="Dual-sp_phosphatase_cat-dom"/>
</dbReference>
<reference evidence="6" key="1">
    <citation type="journal article" date="2019" name="Environ. Microbiol.">
        <title>Fungal ecological strategies reflected in gene transcription - a case study of two litter decomposers.</title>
        <authorList>
            <person name="Barbi F."/>
            <person name="Kohler A."/>
            <person name="Barry K."/>
            <person name="Baskaran P."/>
            <person name="Daum C."/>
            <person name="Fauchery L."/>
            <person name="Ihrmark K."/>
            <person name="Kuo A."/>
            <person name="LaButti K."/>
            <person name="Lipzen A."/>
            <person name="Morin E."/>
            <person name="Grigoriev I.V."/>
            <person name="Henrissat B."/>
            <person name="Lindahl B."/>
            <person name="Martin F."/>
        </authorList>
    </citation>
    <scope>NUCLEOTIDE SEQUENCE</scope>
    <source>
        <strain evidence="6">JB14</strain>
    </source>
</reference>
<feature type="compositionally biased region" description="Acidic residues" evidence="3">
    <location>
        <begin position="172"/>
        <end position="197"/>
    </location>
</feature>
<dbReference type="GO" id="GO:0005634">
    <property type="term" value="C:nucleus"/>
    <property type="evidence" value="ECO:0007669"/>
    <property type="project" value="GOC"/>
</dbReference>
<dbReference type="AlphaFoldDB" id="A0A6A4HNX1"/>
<dbReference type="Proteomes" id="UP000799118">
    <property type="component" value="Unassembled WGS sequence"/>
</dbReference>
<evidence type="ECO:0000256" key="1">
    <source>
        <dbReference type="ARBA" id="ARBA00022801"/>
    </source>
</evidence>